<feature type="chain" id="PRO_5039576160" description="GerMN domain-containing protein" evidence="1">
    <location>
        <begin position="20"/>
        <end position="568"/>
    </location>
</feature>
<dbReference type="InterPro" id="IPR059026">
    <property type="entry name" value="LpqB_N"/>
</dbReference>
<name>A0A917IDD0_9MICO</name>
<sequence length="568" mass="59932">MNRRSAAAAALLALLLTLAACTGFPTSGYVTPVQPRDDADSEPNWQFYPDGPAGDETPEQIVAGFVEAATSPIRGWETARQFLTSSLAETWRPESSVIVDLADERRFVESDDAIELTVTPTATVDQHGSYSTSTSGDVTLRFELVQQEDEQWRISEAPDGIVLDRQSFSEVYSAHTLAYFDPTWTYLVPDVRWFPASGNSATKIVAQLVEGAPSPWLAGSVVSAFPQDVHLARAAVPVDTDQIADVELDELAAGADQVSIGRMLAQLEASLAGAGVQSVRLRIDGDSVAAVPVATVATRPEPRALVLQDGAFGFLSGGEITPLEGLSDTIEDIPTAIRAASVAPGQQVAALLLATGVVHRVTSDGRNDHVQDSRPGQLPPVLDPFGHVWTASSQEPGRLLAWNADLEPTVIEGAWPDASRLSAIAMSRDGSRLAALVAIGGEYWAVVAGVSRDQTGAPTGIGEATRVALLDNPGIAVAWLEDTRIGIVSGDERAVSVIQQQVGGQSERSVAPSGTIRIESGTQDSSARLLTADGLLYMRRGSSWQQVAGGVSVLATQAGSPQASREMP</sequence>
<dbReference type="Pfam" id="PF10646">
    <property type="entry name" value="Germane"/>
    <property type="match status" value="1"/>
</dbReference>
<dbReference type="EMBL" id="BMJY01000002">
    <property type="protein sequence ID" value="GGH37700.1"/>
    <property type="molecule type" value="Genomic_DNA"/>
</dbReference>
<evidence type="ECO:0000313" key="3">
    <source>
        <dbReference type="EMBL" id="GGH37700.1"/>
    </source>
</evidence>
<evidence type="ECO:0000256" key="1">
    <source>
        <dbReference type="SAM" id="SignalP"/>
    </source>
</evidence>
<comment type="caution">
    <text evidence="3">The sequence shown here is derived from an EMBL/GenBank/DDBJ whole genome shotgun (WGS) entry which is preliminary data.</text>
</comment>
<dbReference type="RefSeq" id="WP_188754938.1">
    <property type="nucleotide sequence ID" value="NZ_BMJY01000002.1"/>
</dbReference>
<dbReference type="Pfam" id="PF25976">
    <property type="entry name" value="LpqB_N"/>
    <property type="match status" value="1"/>
</dbReference>
<dbReference type="AlphaFoldDB" id="A0A917IDD0"/>
<evidence type="ECO:0000313" key="4">
    <source>
        <dbReference type="Proteomes" id="UP000657592"/>
    </source>
</evidence>
<reference evidence="3" key="1">
    <citation type="journal article" date="2014" name="Int. J. Syst. Evol. Microbiol.">
        <title>Complete genome sequence of Corynebacterium casei LMG S-19264T (=DSM 44701T), isolated from a smear-ripened cheese.</title>
        <authorList>
            <consortium name="US DOE Joint Genome Institute (JGI-PGF)"/>
            <person name="Walter F."/>
            <person name="Albersmeier A."/>
            <person name="Kalinowski J."/>
            <person name="Ruckert C."/>
        </authorList>
    </citation>
    <scope>NUCLEOTIDE SEQUENCE</scope>
    <source>
        <strain evidence="3">CGMCC 1.15794</strain>
    </source>
</reference>
<organism evidence="3 4">
    <name type="scientific">Microbacterium album</name>
    <dbReference type="NCBI Taxonomy" id="2053191"/>
    <lineage>
        <taxon>Bacteria</taxon>
        <taxon>Bacillati</taxon>
        <taxon>Actinomycetota</taxon>
        <taxon>Actinomycetes</taxon>
        <taxon>Micrococcales</taxon>
        <taxon>Microbacteriaceae</taxon>
        <taxon>Microbacterium</taxon>
    </lineage>
</organism>
<dbReference type="Proteomes" id="UP000657592">
    <property type="component" value="Unassembled WGS sequence"/>
</dbReference>
<dbReference type="InterPro" id="IPR019606">
    <property type="entry name" value="GerMN"/>
</dbReference>
<dbReference type="SMART" id="SM00909">
    <property type="entry name" value="Germane"/>
    <property type="match status" value="1"/>
</dbReference>
<evidence type="ECO:0000259" key="2">
    <source>
        <dbReference type="SMART" id="SM00909"/>
    </source>
</evidence>
<reference evidence="3" key="2">
    <citation type="submission" date="2020-09" db="EMBL/GenBank/DDBJ databases">
        <authorList>
            <person name="Sun Q."/>
            <person name="Zhou Y."/>
        </authorList>
    </citation>
    <scope>NUCLEOTIDE SEQUENCE</scope>
    <source>
        <strain evidence="3">CGMCC 1.15794</strain>
    </source>
</reference>
<feature type="signal peptide" evidence="1">
    <location>
        <begin position="1"/>
        <end position="19"/>
    </location>
</feature>
<keyword evidence="1" id="KW-0732">Signal</keyword>
<accession>A0A917IDD0</accession>
<dbReference type="PROSITE" id="PS51257">
    <property type="entry name" value="PROKAR_LIPOPROTEIN"/>
    <property type="match status" value="1"/>
</dbReference>
<feature type="domain" description="GerMN" evidence="2">
    <location>
        <begin position="201"/>
        <end position="292"/>
    </location>
</feature>
<proteinExistence type="predicted"/>
<keyword evidence="4" id="KW-1185">Reference proteome</keyword>
<gene>
    <name evidence="3" type="ORF">GCM10010921_07800</name>
</gene>
<protein>
    <recommendedName>
        <fullName evidence="2">GerMN domain-containing protein</fullName>
    </recommendedName>
</protein>